<dbReference type="GO" id="GO:0016787">
    <property type="term" value="F:hydrolase activity"/>
    <property type="evidence" value="ECO:0007669"/>
    <property type="project" value="UniProtKB-KW"/>
</dbReference>
<evidence type="ECO:0000259" key="9">
    <source>
        <dbReference type="Pfam" id="PF01850"/>
    </source>
</evidence>
<keyword evidence="4 8" id="KW-0479">Metal-binding</keyword>
<keyword evidence="6 8" id="KW-0460">Magnesium</keyword>
<dbReference type="Gene3D" id="3.40.50.1010">
    <property type="entry name" value="5'-nuclease"/>
    <property type="match status" value="1"/>
</dbReference>
<dbReference type="InterPro" id="IPR022907">
    <property type="entry name" value="VapC_family"/>
</dbReference>
<dbReference type="Proteomes" id="UP000274556">
    <property type="component" value="Unassembled WGS sequence"/>
</dbReference>
<dbReference type="GO" id="GO:0004540">
    <property type="term" value="F:RNA nuclease activity"/>
    <property type="evidence" value="ECO:0007669"/>
    <property type="project" value="InterPro"/>
</dbReference>
<dbReference type="GO" id="GO:0090729">
    <property type="term" value="F:toxin activity"/>
    <property type="evidence" value="ECO:0007669"/>
    <property type="project" value="UniProtKB-KW"/>
</dbReference>
<evidence type="ECO:0000256" key="2">
    <source>
        <dbReference type="ARBA" id="ARBA00022649"/>
    </source>
</evidence>
<comment type="caution">
    <text evidence="10">The sequence shown here is derived from an EMBL/GenBank/DDBJ whole genome shotgun (WGS) entry which is preliminary data.</text>
</comment>
<dbReference type="InterPro" id="IPR029060">
    <property type="entry name" value="PIN-like_dom_sf"/>
</dbReference>
<comment type="cofactor">
    <cofactor evidence="1 8">
        <name>Mg(2+)</name>
        <dbReference type="ChEBI" id="CHEBI:18420"/>
    </cofactor>
</comment>
<proteinExistence type="inferred from homology"/>
<dbReference type="InterPro" id="IPR002716">
    <property type="entry name" value="PIN_dom"/>
</dbReference>
<gene>
    <name evidence="8" type="primary">vapC</name>
    <name evidence="10" type="ORF">BDD21_0516</name>
</gene>
<dbReference type="EMBL" id="RBXL01000001">
    <property type="protein sequence ID" value="RKT43197.1"/>
    <property type="molecule type" value="Genomic_DNA"/>
</dbReference>
<keyword evidence="2 8" id="KW-1277">Toxin-antitoxin system</keyword>
<dbReference type="HAMAP" id="MF_00265">
    <property type="entry name" value="VapC_Nob1"/>
    <property type="match status" value="1"/>
</dbReference>
<reference evidence="10 11" key="1">
    <citation type="submission" date="2018-10" db="EMBL/GenBank/DDBJ databases">
        <title>Genomic Encyclopedia of Archaeal and Bacterial Type Strains, Phase II (KMG-II): from individual species to whole genera.</title>
        <authorList>
            <person name="Goeker M."/>
        </authorList>
    </citation>
    <scope>NUCLEOTIDE SEQUENCE [LARGE SCALE GENOMIC DNA]</scope>
    <source>
        <strain evidence="10 11">DSM 235</strain>
    </source>
</reference>
<evidence type="ECO:0000256" key="5">
    <source>
        <dbReference type="ARBA" id="ARBA00022801"/>
    </source>
</evidence>
<evidence type="ECO:0000313" key="11">
    <source>
        <dbReference type="Proteomes" id="UP000274556"/>
    </source>
</evidence>
<sequence>MIFADTNVVSETLRKTPDKHVRDWLIRFDAEIALPTVTIAEIAFGIHKIRTDQRAARLTRGLEDWRNRFADRIYPFTEAAALAYGTIMGEANRRSRPLSVPDGMIAATAIVNRSIPATRNIADFRAIPELDLVNPWDFR</sequence>
<protein>
    <recommendedName>
        <fullName evidence="8">Ribonuclease VapC</fullName>
        <shortName evidence="8">RNase VapC</shortName>
        <ecNumber evidence="8">3.1.-.-</ecNumber>
    </recommendedName>
    <alternativeName>
        <fullName evidence="8">Toxin VapC</fullName>
    </alternativeName>
</protein>
<comment type="function">
    <text evidence="8">Toxic component of a toxin-antitoxin (TA) system. An RNase.</text>
</comment>
<feature type="binding site" evidence="8">
    <location>
        <position position="5"/>
    </location>
    <ligand>
        <name>Mg(2+)</name>
        <dbReference type="ChEBI" id="CHEBI:18420"/>
    </ligand>
</feature>
<name>A0A495V497_9GAMM</name>
<evidence type="ECO:0000313" key="10">
    <source>
        <dbReference type="EMBL" id="RKT43197.1"/>
    </source>
</evidence>
<keyword evidence="3 8" id="KW-0540">Nuclease</keyword>
<dbReference type="EC" id="3.1.-.-" evidence="8"/>
<dbReference type="OrthoDB" id="9804823at2"/>
<organism evidence="10 11">
    <name type="scientific">Thiocapsa rosea</name>
    <dbReference type="NCBI Taxonomy" id="69360"/>
    <lineage>
        <taxon>Bacteria</taxon>
        <taxon>Pseudomonadati</taxon>
        <taxon>Pseudomonadota</taxon>
        <taxon>Gammaproteobacteria</taxon>
        <taxon>Chromatiales</taxon>
        <taxon>Chromatiaceae</taxon>
        <taxon>Thiocapsa</taxon>
    </lineage>
</organism>
<dbReference type="PANTHER" id="PTHR33653:SF1">
    <property type="entry name" value="RIBONUCLEASE VAPC2"/>
    <property type="match status" value="1"/>
</dbReference>
<evidence type="ECO:0000256" key="6">
    <source>
        <dbReference type="ARBA" id="ARBA00022842"/>
    </source>
</evidence>
<accession>A0A495V497</accession>
<keyword evidence="11" id="KW-1185">Reference proteome</keyword>
<feature type="domain" description="PIN" evidence="9">
    <location>
        <begin position="2"/>
        <end position="121"/>
    </location>
</feature>
<dbReference type="SUPFAM" id="SSF88723">
    <property type="entry name" value="PIN domain-like"/>
    <property type="match status" value="1"/>
</dbReference>
<dbReference type="AlphaFoldDB" id="A0A495V497"/>
<dbReference type="PANTHER" id="PTHR33653">
    <property type="entry name" value="RIBONUCLEASE VAPC2"/>
    <property type="match status" value="1"/>
</dbReference>
<evidence type="ECO:0000256" key="4">
    <source>
        <dbReference type="ARBA" id="ARBA00022723"/>
    </source>
</evidence>
<feature type="binding site" evidence="8">
    <location>
        <position position="102"/>
    </location>
    <ligand>
        <name>Mg(2+)</name>
        <dbReference type="ChEBI" id="CHEBI:18420"/>
    </ligand>
</feature>
<dbReference type="RefSeq" id="WP_120795806.1">
    <property type="nucleotide sequence ID" value="NZ_RBXL01000001.1"/>
</dbReference>
<dbReference type="Pfam" id="PF01850">
    <property type="entry name" value="PIN"/>
    <property type="match status" value="1"/>
</dbReference>
<comment type="similarity">
    <text evidence="7 8">Belongs to the PINc/VapC protein family.</text>
</comment>
<dbReference type="InterPro" id="IPR050556">
    <property type="entry name" value="Type_II_TA_system_RNase"/>
</dbReference>
<dbReference type="GO" id="GO:0000287">
    <property type="term" value="F:magnesium ion binding"/>
    <property type="evidence" value="ECO:0007669"/>
    <property type="project" value="UniProtKB-UniRule"/>
</dbReference>
<evidence type="ECO:0000256" key="7">
    <source>
        <dbReference type="ARBA" id="ARBA00038093"/>
    </source>
</evidence>
<evidence type="ECO:0000256" key="8">
    <source>
        <dbReference type="HAMAP-Rule" id="MF_00265"/>
    </source>
</evidence>
<keyword evidence="5 8" id="KW-0378">Hydrolase</keyword>
<keyword evidence="8" id="KW-0800">Toxin</keyword>
<evidence type="ECO:0000256" key="3">
    <source>
        <dbReference type="ARBA" id="ARBA00022722"/>
    </source>
</evidence>
<evidence type="ECO:0000256" key="1">
    <source>
        <dbReference type="ARBA" id="ARBA00001946"/>
    </source>
</evidence>